<evidence type="ECO:0000313" key="2">
    <source>
        <dbReference type="EMBL" id="ORV07552.1"/>
    </source>
</evidence>
<evidence type="ECO:0000313" key="3">
    <source>
        <dbReference type="Proteomes" id="UP000193484"/>
    </source>
</evidence>
<gene>
    <name evidence="2" type="ORF">AWC04_03830</name>
</gene>
<dbReference type="AlphaFoldDB" id="A0A1X1RJ37"/>
<name>A0A1X1RJ37_MYCFA</name>
<feature type="compositionally biased region" description="Basic and acidic residues" evidence="1">
    <location>
        <begin position="178"/>
        <end position="187"/>
    </location>
</feature>
<sequence length="233" mass="24679">MQCEIGSASGGDADARLERLECMTDRGLIAPVPQYESWKSSVASAESSYASATSSAASAQSAADTKHRAELDRCTGSRGGLSSTLQVVAFILSIAAAFAGWRRVKEVGEQRANMQTAFGWDRTYPPGSEIHSGDRELAAAINGAERAAAELEKGSVVWFGGDGSGAEELRGIALRASREQGNRERGHFAAAPVYAPTEDPEIDLPDGDEDAEVPVAQDASDWVSKLQSKGDEW</sequence>
<keyword evidence="3" id="KW-1185">Reference proteome</keyword>
<organism evidence="2 3">
    <name type="scientific">Mycolicibacterium fallax</name>
    <name type="common">Mycobacterium fallax</name>
    <dbReference type="NCBI Taxonomy" id="1793"/>
    <lineage>
        <taxon>Bacteria</taxon>
        <taxon>Bacillati</taxon>
        <taxon>Actinomycetota</taxon>
        <taxon>Actinomycetes</taxon>
        <taxon>Mycobacteriales</taxon>
        <taxon>Mycobacteriaceae</taxon>
        <taxon>Mycolicibacterium</taxon>
    </lineage>
</organism>
<dbReference type="Proteomes" id="UP000193484">
    <property type="component" value="Unassembled WGS sequence"/>
</dbReference>
<comment type="caution">
    <text evidence="2">The sequence shown here is derived from an EMBL/GenBank/DDBJ whole genome shotgun (WGS) entry which is preliminary data.</text>
</comment>
<dbReference type="EMBL" id="LQOJ01000019">
    <property type="protein sequence ID" value="ORV07552.1"/>
    <property type="molecule type" value="Genomic_DNA"/>
</dbReference>
<reference evidence="2 3" key="1">
    <citation type="submission" date="2016-01" db="EMBL/GenBank/DDBJ databases">
        <title>The new phylogeny of the genus Mycobacterium.</title>
        <authorList>
            <person name="Tarcisio F."/>
            <person name="Conor M."/>
            <person name="Antonella G."/>
            <person name="Elisabetta G."/>
            <person name="Giulia F.S."/>
            <person name="Sara T."/>
            <person name="Anna F."/>
            <person name="Clotilde B."/>
            <person name="Roberto B."/>
            <person name="Veronica D.S."/>
            <person name="Fabio R."/>
            <person name="Monica P."/>
            <person name="Olivier J."/>
            <person name="Enrico T."/>
            <person name="Nicola S."/>
        </authorList>
    </citation>
    <scope>NUCLEOTIDE SEQUENCE [LARGE SCALE GENOMIC DNA]</scope>
    <source>
        <strain evidence="2 3">DSM 44179</strain>
    </source>
</reference>
<dbReference type="STRING" id="1793.AWC04_03830"/>
<evidence type="ECO:0000256" key="1">
    <source>
        <dbReference type="SAM" id="MobiDB-lite"/>
    </source>
</evidence>
<accession>A0A1X1RJ37</accession>
<proteinExistence type="predicted"/>
<protein>
    <submittedName>
        <fullName evidence="2">Uncharacterized protein</fullName>
    </submittedName>
</protein>
<feature type="compositionally biased region" description="Acidic residues" evidence="1">
    <location>
        <begin position="198"/>
        <end position="212"/>
    </location>
</feature>
<feature type="region of interest" description="Disordered" evidence="1">
    <location>
        <begin position="178"/>
        <end position="212"/>
    </location>
</feature>